<dbReference type="CDD" id="cd19941">
    <property type="entry name" value="TIL"/>
    <property type="match status" value="1"/>
</dbReference>
<name>A0A023FSS3_AMBCJ</name>
<dbReference type="Pfam" id="PF01826">
    <property type="entry name" value="TIL"/>
    <property type="match status" value="1"/>
</dbReference>
<evidence type="ECO:0000313" key="3">
    <source>
        <dbReference type="EMBL" id="JAC23803.1"/>
    </source>
</evidence>
<dbReference type="InterPro" id="IPR002919">
    <property type="entry name" value="TIL_dom"/>
</dbReference>
<evidence type="ECO:0000256" key="1">
    <source>
        <dbReference type="SAM" id="SignalP"/>
    </source>
</evidence>
<dbReference type="Gene3D" id="2.10.25.10">
    <property type="entry name" value="Laminin"/>
    <property type="match status" value="1"/>
</dbReference>
<feature type="domain" description="TIL" evidence="2">
    <location>
        <begin position="46"/>
        <end position="102"/>
    </location>
</feature>
<proteinExistence type="evidence at transcript level"/>
<reference evidence="3" key="1">
    <citation type="submission" date="2014-03" db="EMBL/GenBank/DDBJ databases">
        <title>The sialotranscriptome of Amblyomma triste, Amblyomma parvum and Amblyomma cajennense ticks, uncovered by 454-based RNA-seq.</title>
        <authorList>
            <person name="Garcia G.R."/>
            <person name="Gardinassi L.G."/>
            <person name="Ribeiro J.M."/>
            <person name="Anatriello E."/>
            <person name="Ferreira B.R."/>
            <person name="Moreira H.N."/>
            <person name="Mafra C."/>
            <person name="Olegario M.M."/>
            <person name="Szabo P.J."/>
            <person name="Miranda-Santos I.K."/>
            <person name="Maruyama S.R."/>
        </authorList>
    </citation>
    <scope>NUCLEOTIDE SEQUENCE</scope>
    <source>
        <strain evidence="3">Uberlandia</strain>
        <tissue evidence="3">Salivary glands</tissue>
    </source>
</reference>
<dbReference type="InterPro" id="IPR036084">
    <property type="entry name" value="Ser_inhib-like_sf"/>
</dbReference>
<dbReference type="SUPFAM" id="SSF57567">
    <property type="entry name" value="Serine protease inhibitors"/>
    <property type="match status" value="1"/>
</dbReference>
<feature type="chain" id="PRO_5001515469" evidence="1">
    <location>
        <begin position="27"/>
        <end position="126"/>
    </location>
</feature>
<dbReference type="AlphaFoldDB" id="A0A023FSS3"/>
<dbReference type="EMBL" id="GBBK01000679">
    <property type="protein sequence ID" value="JAC23803.1"/>
    <property type="molecule type" value="mRNA"/>
</dbReference>
<feature type="non-terminal residue" evidence="3">
    <location>
        <position position="1"/>
    </location>
</feature>
<accession>A0A023FSS3</accession>
<sequence length="126" mass="14190">VDSKLASIGLLALGSVLWALLLEAGAQPGGGAEVSSHYGWPPGQRCPPRETFLSCVRRPCCEGKCTRRGPRTVCPSRVLKGCFCEPGYYRNQRNKCVQKRRCERRPWNPDDYEYLIPKRRLGYAGF</sequence>
<protein>
    <submittedName>
        <fullName evidence="3">Putative tick til 3</fullName>
    </submittedName>
</protein>
<evidence type="ECO:0000259" key="2">
    <source>
        <dbReference type="Pfam" id="PF01826"/>
    </source>
</evidence>
<keyword evidence="1" id="KW-0732">Signal</keyword>
<organism evidence="3">
    <name type="scientific">Amblyomma cajennense</name>
    <name type="common">Cayenne tick</name>
    <name type="synonym">Acarus cajennensis</name>
    <dbReference type="NCBI Taxonomy" id="34607"/>
    <lineage>
        <taxon>Eukaryota</taxon>
        <taxon>Metazoa</taxon>
        <taxon>Ecdysozoa</taxon>
        <taxon>Arthropoda</taxon>
        <taxon>Chelicerata</taxon>
        <taxon>Arachnida</taxon>
        <taxon>Acari</taxon>
        <taxon>Parasitiformes</taxon>
        <taxon>Ixodida</taxon>
        <taxon>Ixodoidea</taxon>
        <taxon>Ixodidae</taxon>
        <taxon>Amblyomminae</taxon>
        <taxon>Amblyomma</taxon>
    </lineage>
</organism>
<feature type="signal peptide" evidence="1">
    <location>
        <begin position="1"/>
        <end position="26"/>
    </location>
</feature>